<dbReference type="EMBL" id="JBGBPQ010000033">
    <property type="protein sequence ID" value="KAL1495169.1"/>
    <property type="molecule type" value="Genomic_DNA"/>
</dbReference>
<gene>
    <name evidence="2" type="ORF">AB1Y20_017034</name>
</gene>
<accession>A0AB34IC62</accession>
<comment type="caution">
    <text evidence="2">The sequence shown here is derived from an EMBL/GenBank/DDBJ whole genome shotgun (WGS) entry which is preliminary data.</text>
</comment>
<evidence type="ECO:0000313" key="3">
    <source>
        <dbReference type="Proteomes" id="UP001515480"/>
    </source>
</evidence>
<keyword evidence="3" id="KW-1185">Reference proteome</keyword>
<protein>
    <recommendedName>
        <fullName evidence="1">SET domain-containing protein</fullName>
    </recommendedName>
</protein>
<dbReference type="InterPro" id="IPR046341">
    <property type="entry name" value="SET_dom_sf"/>
</dbReference>
<evidence type="ECO:0000259" key="1">
    <source>
        <dbReference type="PROSITE" id="PS50280"/>
    </source>
</evidence>
<dbReference type="AlphaFoldDB" id="A0AB34IC62"/>
<dbReference type="Proteomes" id="UP001515480">
    <property type="component" value="Unassembled WGS sequence"/>
</dbReference>
<proteinExistence type="predicted"/>
<feature type="domain" description="SET" evidence="1">
    <location>
        <begin position="66"/>
        <end position="233"/>
    </location>
</feature>
<sequence>MLYQLPPSHPDAALLASLTAALTRHWDAALLEAASRPRWKARLWGGASAWAAAATLATRLPSPPPPRAAAAPSTLAGAGLGVFATAPLLPGQLACLYACAALSVLPPAAPPAERTWWGLEPAAPPRVPLPSADEPWLPLAVARGGAYEVRLREGRTLLADPARREPPAYVAQLLNDGARPRRGGGGAREYAAASRRRRNARLVAVGARGEALHLAAVATRRVRRGEELFVSYGWEYWKQWGEREEGGGGTEE</sequence>
<dbReference type="SUPFAM" id="SSF82199">
    <property type="entry name" value="SET domain"/>
    <property type="match status" value="1"/>
</dbReference>
<reference evidence="2 3" key="1">
    <citation type="journal article" date="2024" name="Science">
        <title>Giant polyketide synthase enzymes in the biosynthesis of giant marine polyether toxins.</title>
        <authorList>
            <person name="Fallon T.R."/>
            <person name="Shende V.V."/>
            <person name="Wierzbicki I.H."/>
            <person name="Pendleton A.L."/>
            <person name="Watervoot N.F."/>
            <person name="Auber R.P."/>
            <person name="Gonzalez D.J."/>
            <person name="Wisecaver J.H."/>
            <person name="Moore B.S."/>
        </authorList>
    </citation>
    <scope>NUCLEOTIDE SEQUENCE [LARGE SCALE GENOMIC DNA]</scope>
    <source>
        <strain evidence="2 3">12B1</strain>
    </source>
</reference>
<dbReference type="PROSITE" id="PS50280">
    <property type="entry name" value="SET"/>
    <property type="match status" value="1"/>
</dbReference>
<dbReference type="Gene3D" id="2.170.270.10">
    <property type="entry name" value="SET domain"/>
    <property type="match status" value="1"/>
</dbReference>
<evidence type="ECO:0000313" key="2">
    <source>
        <dbReference type="EMBL" id="KAL1495169.1"/>
    </source>
</evidence>
<name>A0AB34IC62_PRYPA</name>
<dbReference type="InterPro" id="IPR001214">
    <property type="entry name" value="SET_dom"/>
</dbReference>
<organism evidence="2 3">
    <name type="scientific">Prymnesium parvum</name>
    <name type="common">Toxic golden alga</name>
    <dbReference type="NCBI Taxonomy" id="97485"/>
    <lineage>
        <taxon>Eukaryota</taxon>
        <taxon>Haptista</taxon>
        <taxon>Haptophyta</taxon>
        <taxon>Prymnesiophyceae</taxon>
        <taxon>Prymnesiales</taxon>
        <taxon>Prymnesiaceae</taxon>
        <taxon>Prymnesium</taxon>
    </lineage>
</organism>